<accession>A0A0C2RW28</accession>
<feature type="compositionally biased region" description="Acidic residues" evidence="1">
    <location>
        <begin position="265"/>
        <end position="277"/>
    </location>
</feature>
<feature type="compositionally biased region" description="Low complexity" evidence="1">
    <location>
        <begin position="166"/>
        <end position="182"/>
    </location>
</feature>
<protein>
    <submittedName>
        <fullName evidence="2">Uncharacterized protein</fullName>
    </submittedName>
</protein>
<dbReference type="AlphaFoldDB" id="A0A0C2RW28"/>
<reference evidence="2 3" key="1">
    <citation type="submission" date="2014-04" db="EMBL/GenBank/DDBJ databases">
        <title>Evolutionary Origins and Diversification of the Mycorrhizal Mutualists.</title>
        <authorList>
            <consortium name="DOE Joint Genome Institute"/>
            <consortium name="Mycorrhizal Genomics Consortium"/>
            <person name="Kohler A."/>
            <person name="Kuo A."/>
            <person name="Nagy L.G."/>
            <person name="Floudas D."/>
            <person name="Copeland A."/>
            <person name="Barry K.W."/>
            <person name="Cichocki N."/>
            <person name="Veneault-Fourrey C."/>
            <person name="LaButti K."/>
            <person name="Lindquist E.A."/>
            <person name="Lipzen A."/>
            <person name="Lundell T."/>
            <person name="Morin E."/>
            <person name="Murat C."/>
            <person name="Riley R."/>
            <person name="Ohm R."/>
            <person name="Sun H."/>
            <person name="Tunlid A."/>
            <person name="Henrissat B."/>
            <person name="Grigoriev I.V."/>
            <person name="Hibbett D.S."/>
            <person name="Martin F."/>
        </authorList>
    </citation>
    <scope>NUCLEOTIDE SEQUENCE [LARGE SCALE GENOMIC DNA]</scope>
    <source>
        <strain evidence="2 3">Koide BX008</strain>
    </source>
</reference>
<feature type="compositionally biased region" description="Pro residues" evidence="1">
    <location>
        <begin position="226"/>
        <end position="235"/>
    </location>
</feature>
<dbReference type="HOGENOM" id="CLU_024260_0_0_1"/>
<evidence type="ECO:0000256" key="1">
    <source>
        <dbReference type="SAM" id="MobiDB-lite"/>
    </source>
</evidence>
<organism evidence="2 3">
    <name type="scientific">Amanita muscaria (strain Koide BX008)</name>
    <dbReference type="NCBI Taxonomy" id="946122"/>
    <lineage>
        <taxon>Eukaryota</taxon>
        <taxon>Fungi</taxon>
        <taxon>Dikarya</taxon>
        <taxon>Basidiomycota</taxon>
        <taxon>Agaricomycotina</taxon>
        <taxon>Agaricomycetes</taxon>
        <taxon>Agaricomycetidae</taxon>
        <taxon>Agaricales</taxon>
        <taxon>Pluteineae</taxon>
        <taxon>Amanitaceae</taxon>
        <taxon>Amanita</taxon>
    </lineage>
</organism>
<dbReference type="Proteomes" id="UP000054549">
    <property type="component" value="Unassembled WGS sequence"/>
</dbReference>
<proteinExistence type="predicted"/>
<feature type="compositionally biased region" description="Low complexity" evidence="1">
    <location>
        <begin position="236"/>
        <end position="247"/>
    </location>
</feature>
<dbReference type="EMBL" id="KN818745">
    <property type="protein sequence ID" value="KIL54445.1"/>
    <property type="molecule type" value="Genomic_DNA"/>
</dbReference>
<feature type="non-terminal residue" evidence="2">
    <location>
        <position position="355"/>
    </location>
</feature>
<feature type="region of interest" description="Disordered" evidence="1">
    <location>
        <begin position="152"/>
        <end position="291"/>
    </location>
</feature>
<evidence type="ECO:0000313" key="2">
    <source>
        <dbReference type="EMBL" id="KIL54445.1"/>
    </source>
</evidence>
<feature type="non-terminal residue" evidence="2">
    <location>
        <position position="1"/>
    </location>
</feature>
<sequence>SYLASSPPSKSVKIPPFNFTVGNEGNPPNLAQRKGDIFTLTNRRIVCSKGTWFYDDNLTEVHRSEWWAEKGANERPPHSLVYKEKLYYEKCQIDYFPQARLWAYTDQATPQPLTDEDYEGVKPRTFQEFEQLAEKALPDEIVDEFIQNKRNLHKKKQQEAGSKGLQPSRTPSRRISPSTSQSGPIQSTSSLAPLIKQREAVVPKQLASTPVTTDNTTFPRTSTLPQLPPHGPQPQPQGERQPVQGPPHQQGNQGTGEGGPPDNGPEPENEVESDDEMANQPKFPGPESFKGERAFARGWLQECESYFATPESKMTEATDRSKIVFCLSKITEKAKEWKYEQLRKYELPNPANAQQ</sequence>
<evidence type="ECO:0000313" key="3">
    <source>
        <dbReference type="Proteomes" id="UP000054549"/>
    </source>
</evidence>
<keyword evidence="3" id="KW-1185">Reference proteome</keyword>
<name>A0A0C2RW28_AMAMK</name>
<dbReference type="STRING" id="946122.A0A0C2RW28"/>
<dbReference type="InParanoid" id="A0A0C2RW28"/>
<feature type="compositionally biased region" description="Polar residues" evidence="1">
    <location>
        <begin position="206"/>
        <end position="224"/>
    </location>
</feature>
<gene>
    <name evidence="2" type="ORF">M378DRAFT_18875</name>
</gene>